<keyword evidence="6" id="KW-0808">Transferase</keyword>
<organism evidence="9 10">
    <name type="scientific">Cryoendolithus antarcticus</name>
    <dbReference type="NCBI Taxonomy" id="1507870"/>
    <lineage>
        <taxon>Eukaryota</taxon>
        <taxon>Fungi</taxon>
        <taxon>Dikarya</taxon>
        <taxon>Ascomycota</taxon>
        <taxon>Pezizomycotina</taxon>
        <taxon>Dothideomycetes</taxon>
        <taxon>Dothideomycetidae</taxon>
        <taxon>Cladosporiales</taxon>
        <taxon>Cladosporiaceae</taxon>
        <taxon>Cryoendolithus</taxon>
    </lineage>
</organism>
<feature type="transmembrane region" description="Helical" evidence="8">
    <location>
        <begin position="440"/>
        <end position="461"/>
    </location>
</feature>
<keyword evidence="6" id="KW-0449">Lipoprotein</keyword>
<dbReference type="FunFam" id="3.20.20.80:FF:000038">
    <property type="entry name" value="1,3-beta-glucanosyltransferase"/>
    <property type="match status" value="1"/>
</dbReference>
<keyword evidence="8" id="KW-1133">Transmembrane helix</keyword>
<keyword evidence="6 8" id="KW-0472">Membrane</keyword>
<dbReference type="GO" id="GO:0098552">
    <property type="term" value="C:side of membrane"/>
    <property type="evidence" value="ECO:0007669"/>
    <property type="project" value="UniProtKB-KW"/>
</dbReference>
<feature type="region of interest" description="Disordered" evidence="7">
    <location>
        <begin position="369"/>
        <end position="415"/>
    </location>
</feature>
<comment type="function">
    <text evidence="6">Splits internally a 1,3-beta-glucan molecule and transfers the newly generated reducing end (the donor) to the non-reducing end of another 1,3-beta-glucan molecule (the acceptor) forming a 1,3-beta linkage, resulting in the elongation of 1,3-beta-glucan chains in the cell wall.</text>
</comment>
<evidence type="ECO:0000313" key="10">
    <source>
        <dbReference type="Proteomes" id="UP000192596"/>
    </source>
</evidence>
<keyword evidence="5" id="KW-0325">Glycoprotein</keyword>
<dbReference type="PANTHER" id="PTHR31468">
    <property type="entry name" value="1,3-BETA-GLUCANOSYLTRANSFERASE GAS1"/>
    <property type="match status" value="1"/>
</dbReference>
<dbReference type="Gene3D" id="3.20.20.80">
    <property type="entry name" value="Glycosidases"/>
    <property type="match status" value="1"/>
</dbReference>
<evidence type="ECO:0000256" key="8">
    <source>
        <dbReference type="SAM" id="Phobius"/>
    </source>
</evidence>
<dbReference type="GO" id="GO:0031505">
    <property type="term" value="P:fungal-type cell wall organization"/>
    <property type="evidence" value="ECO:0007669"/>
    <property type="project" value="TreeGrafter"/>
</dbReference>
<dbReference type="EMBL" id="NAJO01000004">
    <property type="protein sequence ID" value="OQO12889.1"/>
    <property type="molecule type" value="Genomic_DNA"/>
</dbReference>
<dbReference type="GO" id="GO:0005886">
    <property type="term" value="C:plasma membrane"/>
    <property type="evidence" value="ECO:0007669"/>
    <property type="project" value="UniProtKB-SubCell"/>
</dbReference>
<keyword evidence="10" id="KW-1185">Reference proteome</keyword>
<dbReference type="GO" id="GO:0042124">
    <property type="term" value="F:1,3-beta-glucanosyltransferase activity"/>
    <property type="evidence" value="ECO:0007669"/>
    <property type="project" value="TreeGrafter"/>
</dbReference>
<dbReference type="EC" id="2.4.1.-" evidence="6"/>
<evidence type="ECO:0000313" key="9">
    <source>
        <dbReference type="EMBL" id="OQO12889.1"/>
    </source>
</evidence>
<accession>A0A1V8TNC9</accession>
<evidence type="ECO:0000256" key="6">
    <source>
        <dbReference type="RuleBase" id="RU361209"/>
    </source>
</evidence>
<comment type="subcellular location">
    <subcellularLocation>
        <location evidence="1 6">Cell membrane</location>
        <topology evidence="1 6">Lipid-anchor</topology>
        <topology evidence="1 6">GPI-anchor</topology>
    </subcellularLocation>
</comment>
<gene>
    <name evidence="9" type="ORF">B0A48_02353</name>
</gene>
<keyword evidence="6" id="KW-0336">GPI-anchor</keyword>
<keyword evidence="3 6" id="KW-0732">Signal</keyword>
<feature type="compositionally biased region" description="Polar residues" evidence="7">
    <location>
        <begin position="369"/>
        <end position="381"/>
    </location>
</feature>
<feature type="signal peptide" evidence="6">
    <location>
        <begin position="1"/>
        <end position="17"/>
    </location>
</feature>
<dbReference type="InterPro" id="IPR004886">
    <property type="entry name" value="Glucanosyltransferase"/>
</dbReference>
<dbReference type="InterPro" id="IPR017853">
    <property type="entry name" value="GH"/>
</dbReference>
<dbReference type="Proteomes" id="UP000192596">
    <property type="component" value="Unassembled WGS sequence"/>
</dbReference>
<comment type="caution">
    <text evidence="9">The sequence shown here is derived from an EMBL/GenBank/DDBJ whole genome shotgun (WGS) entry which is preliminary data.</text>
</comment>
<sequence length="462" mass="47798">MLSLLALGLLAGQAVSALPTISTKGSKFFTSDGNQFFLKGVAYQLTEDDPLAQPTQCALDAALMKELGANSIRVYHVDPTASHDDCMKTFDDAGIYIWLDLDTFSTYIMGPGIATPVWNSTMYEAYGQVMDAFHNYDNLAGFFVGNEVLTTAENSNAAPYVKAAGRDMKSYRDSKGYRNIPIGYSAADVPSLRPMLQNYLACGSNQSEALDFFGLNAYEWCGESTFEQSGYQFLQQNASDYNIPIFFSETGCQTVKPRTFGDQAAILGDDMSGTWSGAIIYEWIEETNDYGLISYGTPAPATATAGVVAGYTRSGTPIPISPDFSNLKAQWATLSPASVSEAAYTQTMSPVACPDYTAGAWEVSSGASLPTQGQAAQNGRVSGSASSGSSAANGQASSTGGSASSGGSGTSAGGASATSAAAAASSSASSASTTAGRGSGMAGTMVALWALAMGIAGVAVVL</sequence>
<comment type="similarity">
    <text evidence="2 6">Belongs to the glycosyl hydrolase 72 family.</text>
</comment>
<keyword evidence="8" id="KW-0812">Transmembrane</keyword>
<dbReference type="InParanoid" id="A0A1V8TNC9"/>
<dbReference type="GO" id="GO:0071970">
    <property type="term" value="P:fungal-type cell wall (1-&gt;3)-beta-D-glucan biosynthetic process"/>
    <property type="evidence" value="ECO:0007669"/>
    <property type="project" value="TreeGrafter"/>
</dbReference>
<feature type="chain" id="PRO_5011831085" description="1,3-beta-glucanosyltransferase" evidence="6">
    <location>
        <begin position="18"/>
        <end position="462"/>
    </location>
</feature>
<reference evidence="10" key="1">
    <citation type="submission" date="2017-03" db="EMBL/GenBank/DDBJ databases">
        <title>Genomes of endolithic fungi from Antarctica.</title>
        <authorList>
            <person name="Coleine C."/>
            <person name="Masonjones S."/>
            <person name="Stajich J.E."/>
        </authorList>
    </citation>
    <scope>NUCLEOTIDE SEQUENCE [LARGE SCALE GENOMIC DNA]</scope>
    <source>
        <strain evidence="10">CCFEE 5527</strain>
    </source>
</reference>
<evidence type="ECO:0000256" key="7">
    <source>
        <dbReference type="SAM" id="MobiDB-lite"/>
    </source>
</evidence>
<dbReference type="SUPFAM" id="SSF51445">
    <property type="entry name" value="(Trans)glycosidases"/>
    <property type="match status" value="1"/>
</dbReference>
<name>A0A1V8TNC9_9PEZI</name>
<dbReference type="AlphaFoldDB" id="A0A1V8TNC9"/>
<feature type="compositionally biased region" description="Low complexity" evidence="7">
    <location>
        <begin position="382"/>
        <end position="402"/>
    </location>
</feature>
<evidence type="ECO:0000256" key="2">
    <source>
        <dbReference type="ARBA" id="ARBA00007528"/>
    </source>
</evidence>
<evidence type="ECO:0000256" key="1">
    <source>
        <dbReference type="ARBA" id="ARBA00004609"/>
    </source>
</evidence>
<dbReference type="PANTHER" id="PTHR31468:SF8">
    <property type="entry name" value="1,3-BETA-GLUCANOSYLTRANSFERASE GAS2"/>
    <property type="match status" value="1"/>
</dbReference>
<dbReference type="Pfam" id="PF03198">
    <property type="entry name" value="Glyco_hydro_72"/>
    <property type="match status" value="1"/>
</dbReference>
<dbReference type="OrthoDB" id="421038at2759"/>
<proteinExistence type="inferred from homology"/>
<feature type="compositionally biased region" description="Gly residues" evidence="7">
    <location>
        <begin position="403"/>
        <end position="412"/>
    </location>
</feature>
<evidence type="ECO:0000256" key="5">
    <source>
        <dbReference type="ARBA" id="ARBA00023180"/>
    </source>
</evidence>
<evidence type="ECO:0000256" key="3">
    <source>
        <dbReference type="ARBA" id="ARBA00022729"/>
    </source>
</evidence>
<evidence type="ECO:0000256" key="4">
    <source>
        <dbReference type="ARBA" id="ARBA00023157"/>
    </source>
</evidence>
<keyword evidence="4" id="KW-1015">Disulfide bond</keyword>
<protein>
    <recommendedName>
        <fullName evidence="6">1,3-beta-glucanosyltransferase</fullName>
        <ecNumber evidence="6">2.4.1.-</ecNumber>
    </recommendedName>
</protein>